<dbReference type="EMBL" id="BGZK01000454">
    <property type="protein sequence ID" value="GBP44514.1"/>
    <property type="molecule type" value="Genomic_DNA"/>
</dbReference>
<organism evidence="2 3">
    <name type="scientific">Eumeta variegata</name>
    <name type="common">Bagworm moth</name>
    <name type="synonym">Eumeta japonica</name>
    <dbReference type="NCBI Taxonomy" id="151549"/>
    <lineage>
        <taxon>Eukaryota</taxon>
        <taxon>Metazoa</taxon>
        <taxon>Ecdysozoa</taxon>
        <taxon>Arthropoda</taxon>
        <taxon>Hexapoda</taxon>
        <taxon>Insecta</taxon>
        <taxon>Pterygota</taxon>
        <taxon>Neoptera</taxon>
        <taxon>Endopterygota</taxon>
        <taxon>Lepidoptera</taxon>
        <taxon>Glossata</taxon>
        <taxon>Ditrysia</taxon>
        <taxon>Tineoidea</taxon>
        <taxon>Psychidae</taxon>
        <taxon>Oiketicinae</taxon>
        <taxon>Eumeta</taxon>
    </lineage>
</organism>
<reference evidence="2 3" key="1">
    <citation type="journal article" date="2019" name="Commun. Biol.">
        <title>The bagworm genome reveals a unique fibroin gene that provides high tensile strength.</title>
        <authorList>
            <person name="Kono N."/>
            <person name="Nakamura H."/>
            <person name="Ohtoshi R."/>
            <person name="Tomita M."/>
            <person name="Numata K."/>
            <person name="Arakawa K."/>
        </authorList>
    </citation>
    <scope>NUCLEOTIDE SEQUENCE [LARGE SCALE GENOMIC DNA]</scope>
</reference>
<dbReference type="AlphaFoldDB" id="A0A4C1W2U1"/>
<feature type="compositionally biased region" description="Low complexity" evidence="1">
    <location>
        <begin position="120"/>
        <end position="138"/>
    </location>
</feature>
<feature type="compositionally biased region" description="Acidic residues" evidence="1">
    <location>
        <begin position="29"/>
        <end position="38"/>
    </location>
</feature>
<proteinExistence type="predicted"/>
<feature type="region of interest" description="Disordered" evidence="1">
    <location>
        <begin position="112"/>
        <end position="138"/>
    </location>
</feature>
<name>A0A4C1W2U1_EUMVA</name>
<protein>
    <submittedName>
        <fullName evidence="2">Uncharacterized protein</fullName>
    </submittedName>
</protein>
<keyword evidence="3" id="KW-1185">Reference proteome</keyword>
<feature type="compositionally biased region" description="Basic and acidic residues" evidence="1">
    <location>
        <begin position="8"/>
        <end position="24"/>
    </location>
</feature>
<evidence type="ECO:0000313" key="3">
    <source>
        <dbReference type="Proteomes" id="UP000299102"/>
    </source>
</evidence>
<gene>
    <name evidence="2" type="ORF">EVAR_86736_1</name>
</gene>
<feature type="region of interest" description="Disordered" evidence="1">
    <location>
        <begin position="1"/>
        <end position="44"/>
    </location>
</feature>
<sequence length="138" mass="15068">MKKKPKKRASDTRVPEKSESESKSYFDSFSDESNESYDEGFTQVQSRKACKPRLHVTYGPGFIHLSGKRLKASFLTSKVAPLPAAAAPATPPVTPSVKETYYSTPWRIVGKTNSQDAPVSQNAKASKSANSSQISKVI</sequence>
<accession>A0A4C1W2U1</accession>
<dbReference type="Proteomes" id="UP000299102">
    <property type="component" value="Unassembled WGS sequence"/>
</dbReference>
<evidence type="ECO:0000313" key="2">
    <source>
        <dbReference type="EMBL" id="GBP44514.1"/>
    </source>
</evidence>
<comment type="caution">
    <text evidence="2">The sequence shown here is derived from an EMBL/GenBank/DDBJ whole genome shotgun (WGS) entry which is preliminary data.</text>
</comment>
<evidence type="ECO:0000256" key="1">
    <source>
        <dbReference type="SAM" id="MobiDB-lite"/>
    </source>
</evidence>